<organism evidence="1">
    <name type="scientific">uncultured Rubrobacteraceae bacterium</name>
    <dbReference type="NCBI Taxonomy" id="349277"/>
    <lineage>
        <taxon>Bacteria</taxon>
        <taxon>Bacillati</taxon>
        <taxon>Actinomycetota</taxon>
        <taxon>Rubrobacteria</taxon>
        <taxon>Rubrobacterales</taxon>
        <taxon>Rubrobacteraceae</taxon>
        <taxon>environmental samples</taxon>
    </lineage>
</organism>
<dbReference type="EMBL" id="CADCVI010000176">
    <property type="protein sequence ID" value="CAA9479384.1"/>
    <property type="molecule type" value="Genomic_DNA"/>
</dbReference>
<gene>
    <name evidence="1" type="ORF">AVDCRST_MAG25-2661</name>
</gene>
<proteinExistence type="predicted"/>
<dbReference type="AlphaFoldDB" id="A0A6J4RUD3"/>
<evidence type="ECO:0000313" key="1">
    <source>
        <dbReference type="EMBL" id="CAA9479384.1"/>
    </source>
</evidence>
<reference evidence="1" key="1">
    <citation type="submission" date="2020-02" db="EMBL/GenBank/DDBJ databases">
        <authorList>
            <person name="Meier V. D."/>
        </authorList>
    </citation>
    <scope>NUCLEOTIDE SEQUENCE</scope>
    <source>
        <strain evidence="1">AVDCRST_MAG25</strain>
    </source>
</reference>
<sequence length="101" mass="10613">MPGESSPFLVNLPLEAAETLHGALEDVLENGHAGPGLERAYRVLAWRILAAKGEAGSGSGLTAQMAEAARDAETVEEYEAARDDILGPILDGLESAENRDP</sequence>
<name>A0A6J4RUD3_9ACTN</name>
<accession>A0A6J4RUD3</accession>
<protein>
    <submittedName>
        <fullName evidence="1">Uncharacterized protein</fullName>
    </submittedName>
</protein>